<dbReference type="Gene3D" id="3.90.1570.10">
    <property type="entry name" value="tt1808, chain A"/>
    <property type="match status" value="1"/>
</dbReference>
<proteinExistence type="predicted"/>
<dbReference type="CDD" id="cd06260">
    <property type="entry name" value="DUF820-like"/>
    <property type="match status" value="1"/>
</dbReference>
<reference evidence="2" key="2">
    <citation type="submission" date="2020-09" db="EMBL/GenBank/DDBJ databases">
        <authorList>
            <person name="Sun Q."/>
            <person name="Ohkuma M."/>
        </authorList>
    </citation>
    <scope>NUCLEOTIDE SEQUENCE</scope>
    <source>
        <strain evidence="2">JCM 4988</strain>
    </source>
</reference>
<dbReference type="SUPFAM" id="SSF52980">
    <property type="entry name" value="Restriction endonuclease-like"/>
    <property type="match status" value="1"/>
</dbReference>
<accession>A0A918PKA2</accession>
<dbReference type="InterPro" id="IPR012296">
    <property type="entry name" value="Nuclease_put_TT1808"/>
</dbReference>
<sequence length="200" mass="21466">MSAAAVEHPCDSEPESLLEAADRLMEEGHRVEIIGGIITVSPSADGDHADILTDLMVPFIAAGLHGKETRVHQSVGIWLPSGPSDYAIPDLAVVDADFRDHVVEHGCFDPVIVHLVVEVTSSNYNNDLRGKVNAYAEAKIPVYLIVNRKHGRIHVLTDPVGVVYENHQVFAPGQRITLPASVGAEGTAEITLDVSELLGV</sequence>
<protein>
    <submittedName>
        <fullName evidence="2">Membrane protein</fullName>
    </submittedName>
</protein>
<organism evidence="2 3">
    <name type="scientific">Streptomyces inusitatus</name>
    <dbReference type="NCBI Taxonomy" id="68221"/>
    <lineage>
        <taxon>Bacteria</taxon>
        <taxon>Bacillati</taxon>
        <taxon>Actinomycetota</taxon>
        <taxon>Actinomycetes</taxon>
        <taxon>Kitasatosporales</taxon>
        <taxon>Streptomycetaceae</taxon>
        <taxon>Streptomyces</taxon>
    </lineage>
</organism>
<comment type="caution">
    <text evidence="2">The sequence shown here is derived from an EMBL/GenBank/DDBJ whole genome shotgun (WGS) entry which is preliminary data.</text>
</comment>
<dbReference type="AlphaFoldDB" id="A0A918PKA2"/>
<dbReference type="InterPro" id="IPR011335">
    <property type="entry name" value="Restrct_endonuc-II-like"/>
</dbReference>
<evidence type="ECO:0000313" key="3">
    <source>
        <dbReference type="Proteomes" id="UP000630936"/>
    </source>
</evidence>
<reference evidence="2" key="1">
    <citation type="journal article" date="2014" name="Int. J. Syst. Evol. Microbiol.">
        <title>Complete genome sequence of Corynebacterium casei LMG S-19264T (=DSM 44701T), isolated from a smear-ripened cheese.</title>
        <authorList>
            <consortium name="US DOE Joint Genome Institute (JGI-PGF)"/>
            <person name="Walter F."/>
            <person name="Albersmeier A."/>
            <person name="Kalinowski J."/>
            <person name="Ruckert C."/>
        </authorList>
    </citation>
    <scope>NUCLEOTIDE SEQUENCE</scope>
    <source>
        <strain evidence="2">JCM 4988</strain>
    </source>
</reference>
<dbReference type="RefSeq" id="WP_190120942.1">
    <property type="nucleotide sequence ID" value="NZ_BMWG01000001.1"/>
</dbReference>
<dbReference type="EMBL" id="BMWG01000001">
    <property type="protein sequence ID" value="GGZ13992.1"/>
    <property type="molecule type" value="Genomic_DNA"/>
</dbReference>
<dbReference type="Pfam" id="PF05685">
    <property type="entry name" value="Uma2"/>
    <property type="match status" value="1"/>
</dbReference>
<gene>
    <name evidence="2" type="ORF">GCM10010387_02590</name>
</gene>
<feature type="domain" description="Putative restriction endonuclease" evidence="1">
    <location>
        <begin position="23"/>
        <end position="183"/>
    </location>
</feature>
<dbReference type="Proteomes" id="UP000630936">
    <property type="component" value="Unassembled WGS sequence"/>
</dbReference>
<dbReference type="InterPro" id="IPR008538">
    <property type="entry name" value="Uma2"/>
</dbReference>
<evidence type="ECO:0000313" key="2">
    <source>
        <dbReference type="EMBL" id="GGZ13992.1"/>
    </source>
</evidence>
<evidence type="ECO:0000259" key="1">
    <source>
        <dbReference type="Pfam" id="PF05685"/>
    </source>
</evidence>
<name>A0A918PKA2_9ACTN</name>
<keyword evidence="3" id="KW-1185">Reference proteome</keyword>
<dbReference type="PANTHER" id="PTHR35400:SF3">
    <property type="entry name" value="SLL1072 PROTEIN"/>
    <property type="match status" value="1"/>
</dbReference>
<dbReference type="PANTHER" id="PTHR35400">
    <property type="entry name" value="SLR1083 PROTEIN"/>
    <property type="match status" value="1"/>
</dbReference>